<evidence type="ECO:0000313" key="3">
    <source>
        <dbReference type="Proteomes" id="UP000292447"/>
    </source>
</evidence>
<dbReference type="Gene3D" id="2.30.29.30">
    <property type="entry name" value="Pleckstrin-homology domain (PH domain)/Phosphotyrosine-binding domain (PTB)"/>
    <property type="match status" value="1"/>
</dbReference>
<dbReference type="Proteomes" id="UP000292447">
    <property type="component" value="Chromosome III"/>
</dbReference>
<feature type="domain" description="PH" evidence="1">
    <location>
        <begin position="452"/>
        <end position="596"/>
    </location>
</feature>
<gene>
    <name evidence="2" type="primary">MPUL0C09300</name>
    <name evidence="2" type="ORF">METSCH_C09300</name>
</gene>
<dbReference type="InterPro" id="IPR011993">
    <property type="entry name" value="PH-like_dom_sf"/>
</dbReference>
<dbReference type="STRING" id="2163413.A0A4P6XPM8"/>
<evidence type="ECO:0000313" key="2">
    <source>
        <dbReference type="EMBL" id="QBM88949.1"/>
    </source>
</evidence>
<dbReference type="EMBL" id="CP034458">
    <property type="protein sequence ID" value="QBM88949.1"/>
    <property type="molecule type" value="Genomic_DNA"/>
</dbReference>
<sequence>MAESSRTINHRLNELLSKANISKAKLDADTALEYSAVLKQNIMGKDKQEKVNSIVVLAKLLDCVSAPHSESVSSDFTSVLNEDLFDSLLSIVSMKMSTETYKAILKIVLLSILGSPYPADYSGSLLDIYLPIFQSLVTYLDAIDVITAKLYSSETKVVLNSIYLVNELIEKALKFEYDRIITLSGRLKHVKFFSTIGNLADTNDPHIASAVATLEISYFRLNEYLSKARFDMSLVSHQVMLTNLFLFLDVSLNEFGTPASLEEYIKAGFTSDPKRFVTENFTILLAMDLKVFLKDPNMAFKKKFHEELIMSDHDRTFPLYLFIADCTDLWLEIFHKKETFPQLAKHILSWELMIYFSMNNCLSLWEETKSRLESPSDIKGVIELLKINISYLEDSLNHNSNIEDCLEDFTLRTTEDIRRDQFRDLKNSHASKWSARFAEFDKTLARETIDFVCEQRVMQLLKGSWVHTEAHADRLFDGKVKKSSSANYYFIMLSPNRKNLHYKEHSEIATLKPTLEEMESHSIALKDIADFKSIKIGSLVGENDKSKSSSLISVKGTISYEKIILLDRHGKSILSFYTNSEDKKAVWLDGLKMLKGMADERDLSSETAEQVSSLQSIRKNTQLLVLESDDFDDVAPRSGEDSDDSEQFYDIFELTKISDDFYYK</sequence>
<dbReference type="InterPro" id="IPR001849">
    <property type="entry name" value="PH_domain"/>
</dbReference>
<dbReference type="AlphaFoldDB" id="A0A4P6XPM8"/>
<accession>A0A4P6XPM8</accession>
<evidence type="ECO:0000259" key="1">
    <source>
        <dbReference type="Pfam" id="PF16457"/>
    </source>
</evidence>
<organism evidence="2 3">
    <name type="scientific">Metschnikowia aff. pulcherrima</name>
    <dbReference type="NCBI Taxonomy" id="2163413"/>
    <lineage>
        <taxon>Eukaryota</taxon>
        <taxon>Fungi</taxon>
        <taxon>Dikarya</taxon>
        <taxon>Ascomycota</taxon>
        <taxon>Saccharomycotina</taxon>
        <taxon>Pichiomycetes</taxon>
        <taxon>Metschnikowiaceae</taxon>
        <taxon>Metschnikowia</taxon>
    </lineage>
</organism>
<reference evidence="3" key="1">
    <citation type="submission" date="2019-03" db="EMBL/GenBank/DDBJ databases">
        <title>Snf2 controls pulcherriminic acid biosynthesis and connects pigmentation and antifungal activity of the yeast Metschnikowia pulcherrima.</title>
        <authorList>
            <person name="Gore-Lloyd D."/>
            <person name="Sumann I."/>
            <person name="Brachmann A.O."/>
            <person name="Schneeberger K."/>
            <person name="Ortiz-Merino R.A."/>
            <person name="Moreno-Beltran M."/>
            <person name="Schlaefli M."/>
            <person name="Kirner P."/>
            <person name="Santos Kron A."/>
            <person name="Wolfe K.H."/>
            <person name="Piel J."/>
            <person name="Ahrens C.H."/>
            <person name="Henk D."/>
            <person name="Freimoser F.M."/>
        </authorList>
    </citation>
    <scope>NUCLEOTIDE SEQUENCE [LARGE SCALE GENOMIC DNA]</scope>
    <source>
        <strain evidence="3">APC 1.2</strain>
    </source>
</reference>
<proteinExistence type="predicted"/>
<protein>
    <submittedName>
        <fullName evidence="2">Pleckstrin-likey domain-containing protein</fullName>
    </submittedName>
</protein>
<name>A0A4P6XPM8_9ASCO</name>
<dbReference type="Pfam" id="PF16457">
    <property type="entry name" value="PH_12"/>
    <property type="match status" value="1"/>
</dbReference>
<keyword evidence="3" id="KW-1185">Reference proteome</keyword>